<evidence type="ECO:0000313" key="5">
    <source>
        <dbReference type="Proteomes" id="UP000566819"/>
    </source>
</evidence>
<proteinExistence type="predicted"/>
<keyword evidence="5" id="KW-1185">Reference proteome</keyword>
<dbReference type="GO" id="GO:0000184">
    <property type="term" value="P:nuclear-transcribed mRNA catabolic process, nonsense-mediated decay"/>
    <property type="evidence" value="ECO:0007669"/>
    <property type="project" value="UniProtKB-KW"/>
</dbReference>
<keyword evidence="1" id="KW-0866">Nonsense-mediated mRNA decay</keyword>
<comment type="caution">
    <text evidence="4">The sequence shown here is derived from an EMBL/GenBank/DDBJ whole genome shotgun (WGS) entry which is preliminary data.</text>
</comment>
<evidence type="ECO:0000256" key="1">
    <source>
        <dbReference type="RuleBase" id="RU369098"/>
    </source>
</evidence>
<name>A0A8H4RNF8_9HELO</name>
<protein>
    <recommendedName>
        <fullName evidence="1">Nonsense-mediated mRNA decay factor</fullName>
    </recommendedName>
</protein>
<keyword evidence="1" id="KW-0539">Nucleus</keyword>
<feature type="compositionally biased region" description="Acidic residues" evidence="2">
    <location>
        <begin position="831"/>
        <end position="844"/>
    </location>
</feature>
<feature type="region of interest" description="Disordered" evidence="2">
    <location>
        <begin position="804"/>
        <end position="859"/>
    </location>
</feature>
<dbReference type="GO" id="GO:0070034">
    <property type="term" value="F:telomerase RNA binding"/>
    <property type="evidence" value="ECO:0007669"/>
    <property type="project" value="TreeGrafter"/>
</dbReference>
<dbReference type="InterPro" id="IPR045153">
    <property type="entry name" value="Est1/Ebs1-like"/>
</dbReference>
<feature type="compositionally biased region" description="Pro residues" evidence="2">
    <location>
        <begin position="94"/>
        <end position="104"/>
    </location>
</feature>
<dbReference type="Proteomes" id="UP000566819">
    <property type="component" value="Unassembled WGS sequence"/>
</dbReference>
<feature type="compositionally biased region" description="Low complexity" evidence="2">
    <location>
        <begin position="810"/>
        <end position="823"/>
    </location>
</feature>
<dbReference type="FunFam" id="1.25.40.10:FF:000202">
    <property type="entry name" value="Unplaced genomic scaffold supercont1.7, whole genome shotgun sequence"/>
    <property type="match status" value="1"/>
</dbReference>
<gene>
    <name evidence="4" type="ORF">G7Y89_g6064</name>
</gene>
<feature type="region of interest" description="Disordered" evidence="2">
    <location>
        <begin position="125"/>
        <end position="291"/>
    </location>
</feature>
<feature type="region of interest" description="Disordered" evidence="2">
    <location>
        <begin position="69"/>
        <end position="112"/>
    </location>
</feature>
<dbReference type="InterPro" id="IPR011990">
    <property type="entry name" value="TPR-like_helical_dom_sf"/>
</dbReference>
<dbReference type="InterPro" id="IPR018834">
    <property type="entry name" value="DNA/RNA-bd_Est1-type"/>
</dbReference>
<sequence length="859" mass="96828">MSAFDQRWIQHQRKNHKSTKTYACIHCLDRHVFTNPDDLWKHARDNHQAELPTDESEQRRYRTKFELQCIQNPSSTETPQPQKTTFKDSNTEAEPPPQKRPYPSPVADQSLPGDLKELNIATPRSTDVLAGDDSSEGCQTPDQPRKRVAVESAGSASPFRDSESPSSPGPTTKARPTSAPGPYSPKAENQSQMTFEASRPHVGNKQLWSPQDAPSPVPRSSLDVSNIASVQAQRSRAQVLQPKNRKSFPSSPQATTSRILPNRQLQNTAPPTIFGKSSSAQNSQVTSSKEEGFDIMLQPETRPISQEQLVAEVKGIYAGLVMVEAKCIEVDNKQAALAHADGGNPPKLNNEQWQALIALHRTLLHEHHDFFLASQHPSASPALRRLASKYAMPARMWRHGIHSFLELLRHRLPASLDHMLAFIYLAYSMMALLYETVPAFEDTWIECLGDLGRYRMAIEDDDIRDREVWTGVARHWYSKASDKAPTTGRLYHHLAILARPNALQQLFYYSKSLCVAVPFTSARESILTLFEPVFNADNGQGQYRLPPLDTAFVKAHGLLFTKKEIHKFDHTVDEFLALLNTQIGRVTRKFMEQGYYIAVANSVAMLGFASPENLLMKVISSQADREDVSMEESFDATSEPMVSFKHAQHLSNASTKIVLDRVGDPNVLPFIHITLIFMLFMAHHAGAMAFLQADFPWTELAIMLNTLLGSYENSDRIMSETFPLPEKDDPRPFPEDFAVRGLLWAENYFPFDWFTKKKIDEEEKYHERPSMTAQRKERILWLACRICALGPWLSFDGTKFSSLENNEPQASRASTFASATTQSLDRAETWESQDYDLSDAEEDMSSPPTVHAVETAQND</sequence>
<accession>A0A8H4RNF8</accession>
<feature type="compositionally biased region" description="Polar residues" evidence="2">
    <location>
        <begin position="247"/>
        <end position="270"/>
    </location>
</feature>
<dbReference type="PANTHER" id="PTHR15696">
    <property type="entry name" value="SMG-7 SUPPRESSOR WITH MORPHOLOGICAL EFFECT ON GENITALIA PROTEIN 7"/>
    <property type="match status" value="1"/>
</dbReference>
<dbReference type="OrthoDB" id="2017974at2759"/>
<organism evidence="4 5">
    <name type="scientific">Cudoniella acicularis</name>
    <dbReference type="NCBI Taxonomy" id="354080"/>
    <lineage>
        <taxon>Eukaryota</taxon>
        <taxon>Fungi</taxon>
        <taxon>Dikarya</taxon>
        <taxon>Ascomycota</taxon>
        <taxon>Pezizomycotina</taxon>
        <taxon>Leotiomycetes</taxon>
        <taxon>Helotiales</taxon>
        <taxon>Tricladiaceae</taxon>
        <taxon>Cudoniella</taxon>
    </lineage>
</organism>
<dbReference type="EMBL" id="JAAMPI010000383">
    <property type="protein sequence ID" value="KAF4632065.1"/>
    <property type="molecule type" value="Genomic_DNA"/>
</dbReference>
<dbReference type="PANTHER" id="PTHR15696:SF0">
    <property type="entry name" value="TELOMERASE-BINDING PROTEIN EST1A"/>
    <property type="match status" value="1"/>
</dbReference>
<dbReference type="GO" id="GO:0042162">
    <property type="term" value="F:telomeric DNA binding"/>
    <property type="evidence" value="ECO:0007669"/>
    <property type="project" value="TreeGrafter"/>
</dbReference>
<evidence type="ECO:0000256" key="2">
    <source>
        <dbReference type="SAM" id="MobiDB-lite"/>
    </source>
</evidence>
<feature type="compositionally biased region" description="Low complexity" evidence="2">
    <location>
        <begin position="277"/>
        <end position="287"/>
    </location>
</feature>
<dbReference type="GO" id="GO:0005697">
    <property type="term" value="C:telomerase holoenzyme complex"/>
    <property type="evidence" value="ECO:0007669"/>
    <property type="project" value="TreeGrafter"/>
</dbReference>
<dbReference type="Pfam" id="PF10373">
    <property type="entry name" value="EST1_DNA_bind"/>
    <property type="match status" value="1"/>
</dbReference>
<comment type="function">
    <text evidence="1">Plays a role in nonsense-mediated mRNA decay.</text>
</comment>
<feature type="compositionally biased region" description="Polar residues" evidence="2">
    <location>
        <begin position="69"/>
        <end position="84"/>
    </location>
</feature>
<dbReference type="Gene3D" id="1.25.40.10">
    <property type="entry name" value="Tetratricopeptide repeat domain"/>
    <property type="match status" value="1"/>
</dbReference>
<evidence type="ECO:0000313" key="4">
    <source>
        <dbReference type="EMBL" id="KAF4632065.1"/>
    </source>
</evidence>
<feature type="domain" description="DNA/RNA-binding" evidence="3">
    <location>
        <begin position="473"/>
        <end position="743"/>
    </location>
</feature>
<dbReference type="AlphaFoldDB" id="A0A8H4RNF8"/>
<comment type="subcellular location">
    <subcellularLocation>
        <location evidence="1">Nucleus</location>
    </subcellularLocation>
</comment>
<evidence type="ECO:0000259" key="3">
    <source>
        <dbReference type="Pfam" id="PF10373"/>
    </source>
</evidence>
<dbReference type="SUPFAM" id="SSF48452">
    <property type="entry name" value="TPR-like"/>
    <property type="match status" value="1"/>
</dbReference>
<feature type="compositionally biased region" description="Polar residues" evidence="2">
    <location>
        <begin position="222"/>
        <end position="238"/>
    </location>
</feature>
<reference evidence="4 5" key="1">
    <citation type="submission" date="2020-03" db="EMBL/GenBank/DDBJ databases">
        <title>Draft Genome Sequence of Cudoniella acicularis.</title>
        <authorList>
            <person name="Buettner E."/>
            <person name="Kellner H."/>
        </authorList>
    </citation>
    <scope>NUCLEOTIDE SEQUENCE [LARGE SCALE GENOMIC DNA]</scope>
    <source>
        <strain evidence="4 5">DSM 108380</strain>
    </source>
</reference>